<comment type="caution">
    <text evidence="2">The sequence shown here is derived from an EMBL/GenBank/DDBJ whole genome shotgun (WGS) entry which is preliminary data.</text>
</comment>
<evidence type="ECO:0000313" key="3">
    <source>
        <dbReference type="Proteomes" id="UP000015525"/>
    </source>
</evidence>
<keyword evidence="3" id="KW-1185">Reference proteome</keyword>
<keyword evidence="1" id="KW-1133">Transmembrane helix</keyword>
<feature type="transmembrane region" description="Helical" evidence="1">
    <location>
        <begin position="12"/>
        <end position="29"/>
    </location>
</feature>
<evidence type="ECO:0000256" key="1">
    <source>
        <dbReference type="SAM" id="Phobius"/>
    </source>
</evidence>
<evidence type="ECO:0000313" key="2">
    <source>
        <dbReference type="EMBL" id="EQB13778.1"/>
    </source>
</evidence>
<keyword evidence="1" id="KW-0812">Transmembrane</keyword>
<proteinExistence type="predicted"/>
<name>T0HNQ0_9SPHN</name>
<dbReference type="Proteomes" id="UP000015525">
    <property type="component" value="Unassembled WGS sequence"/>
</dbReference>
<sequence length="38" mass="4456">MFEYFHDHLKNAVCNGFLLFILHAAIIIADRAHMMVPR</sequence>
<dbReference type="EMBL" id="ATHO01000014">
    <property type="protein sequence ID" value="EQB13778.1"/>
    <property type="molecule type" value="Genomic_DNA"/>
</dbReference>
<organism evidence="2 3">
    <name type="scientific">Sphingobium quisquiliarum P25</name>
    <dbReference type="NCBI Taxonomy" id="1329909"/>
    <lineage>
        <taxon>Bacteria</taxon>
        <taxon>Pseudomonadati</taxon>
        <taxon>Pseudomonadota</taxon>
        <taxon>Alphaproteobacteria</taxon>
        <taxon>Sphingomonadales</taxon>
        <taxon>Sphingomonadaceae</taxon>
        <taxon>Sphingobium</taxon>
    </lineage>
</organism>
<accession>T0HNQ0</accession>
<gene>
    <name evidence="2" type="ORF">L288_02140</name>
</gene>
<reference evidence="2 3" key="1">
    <citation type="journal article" date="2013" name="Genome Announc.">
        <title>Draft Genome Sequence of Sphingobium quisquiliarum Strain P25T, a Novel Hexachlorocyclohexane (HCH)-Degrading Bacterium Isolated from an HCH Dumpsite.</title>
        <authorList>
            <person name="Kumar Singh A."/>
            <person name="Sangwan N."/>
            <person name="Sharma A."/>
            <person name="Gupta V."/>
            <person name="Khurana J.P."/>
            <person name="Lal R."/>
        </authorList>
    </citation>
    <scope>NUCLEOTIDE SEQUENCE [LARGE SCALE GENOMIC DNA]</scope>
    <source>
        <strain evidence="2 3">P25</strain>
    </source>
</reference>
<dbReference type="AlphaFoldDB" id="T0HNQ0"/>
<keyword evidence="1" id="KW-0472">Membrane</keyword>
<dbReference type="PATRIC" id="fig|1329909.3.peg.399"/>
<protein>
    <submittedName>
        <fullName evidence="2">Uncharacterized protein</fullName>
    </submittedName>
</protein>